<dbReference type="Pfam" id="PF04321">
    <property type="entry name" value="RmlD_sub_bind"/>
    <property type="match status" value="1"/>
</dbReference>
<evidence type="ECO:0000259" key="1">
    <source>
        <dbReference type="Pfam" id="PF04321"/>
    </source>
</evidence>
<dbReference type="InterPro" id="IPR036291">
    <property type="entry name" value="NAD(P)-bd_dom_sf"/>
</dbReference>
<dbReference type="EMBL" id="CP071872">
    <property type="protein sequence ID" value="UNM14555.1"/>
    <property type="molecule type" value="Genomic_DNA"/>
</dbReference>
<gene>
    <name evidence="2" type="ORF">J4032_26575</name>
</gene>
<proteinExistence type="predicted"/>
<dbReference type="Proteomes" id="UP000828924">
    <property type="component" value="Chromosome"/>
</dbReference>
<organism evidence="2 3">
    <name type="scientific">Streptomyces formicae</name>
    <dbReference type="NCBI Taxonomy" id="1616117"/>
    <lineage>
        <taxon>Bacteria</taxon>
        <taxon>Bacillati</taxon>
        <taxon>Actinomycetota</taxon>
        <taxon>Actinomycetes</taxon>
        <taxon>Kitasatosporales</taxon>
        <taxon>Streptomycetaceae</taxon>
        <taxon>Streptomyces</taxon>
    </lineage>
</organism>
<dbReference type="SUPFAM" id="SSF51735">
    <property type="entry name" value="NAD(P)-binding Rossmann-fold domains"/>
    <property type="match status" value="1"/>
</dbReference>
<evidence type="ECO:0000313" key="2">
    <source>
        <dbReference type="EMBL" id="UNM14555.1"/>
    </source>
</evidence>
<name>A0ABY3WVK3_9ACTN</name>
<evidence type="ECO:0000313" key="3">
    <source>
        <dbReference type="Proteomes" id="UP000828924"/>
    </source>
</evidence>
<keyword evidence="3" id="KW-1185">Reference proteome</keyword>
<protein>
    <submittedName>
        <fullName evidence="2">Sugar nucleotide-binding protein</fullName>
    </submittedName>
</protein>
<dbReference type="InterPro" id="IPR029903">
    <property type="entry name" value="RmlD-like-bd"/>
</dbReference>
<feature type="domain" description="RmlD-like substrate binding" evidence="1">
    <location>
        <begin position="9"/>
        <end position="64"/>
    </location>
</feature>
<sequence length="73" mass="7620">MAINGTSGDADWAVTADGSVRLAEVSVRRGIRLVHVSTDAVFSGADVHNVEAALPKPITPYGAADQKDSDLTR</sequence>
<dbReference type="RefSeq" id="WP_242334459.1">
    <property type="nucleotide sequence ID" value="NZ_CP071872.1"/>
</dbReference>
<dbReference type="Gene3D" id="3.40.50.720">
    <property type="entry name" value="NAD(P)-binding Rossmann-like Domain"/>
    <property type="match status" value="1"/>
</dbReference>
<reference evidence="2 3" key="1">
    <citation type="submission" date="2021-03" db="EMBL/GenBank/DDBJ databases">
        <title>Complete genome of Streptomyces formicae strain 1H-GS9 (DSM 100524).</title>
        <authorList>
            <person name="Atanasov K.E."/>
            <person name="Altabella T."/>
            <person name="Ferrer A."/>
        </authorList>
    </citation>
    <scope>NUCLEOTIDE SEQUENCE [LARGE SCALE GENOMIC DNA]</scope>
    <source>
        <strain evidence="2 3">1H-GS9</strain>
    </source>
</reference>
<accession>A0ABY3WVK3</accession>